<proteinExistence type="predicted"/>
<organism evidence="1 2">
    <name type="scientific">Hyalomma asiaticum</name>
    <name type="common">Tick</name>
    <dbReference type="NCBI Taxonomy" id="266040"/>
    <lineage>
        <taxon>Eukaryota</taxon>
        <taxon>Metazoa</taxon>
        <taxon>Ecdysozoa</taxon>
        <taxon>Arthropoda</taxon>
        <taxon>Chelicerata</taxon>
        <taxon>Arachnida</taxon>
        <taxon>Acari</taxon>
        <taxon>Parasitiformes</taxon>
        <taxon>Ixodida</taxon>
        <taxon>Ixodoidea</taxon>
        <taxon>Ixodidae</taxon>
        <taxon>Hyalomminae</taxon>
        <taxon>Hyalomma</taxon>
    </lineage>
</organism>
<comment type="caution">
    <text evidence="1">The sequence shown here is derived from an EMBL/GenBank/DDBJ whole genome shotgun (WGS) entry which is preliminary data.</text>
</comment>
<dbReference type="Proteomes" id="UP000821845">
    <property type="component" value="Chromosome 10"/>
</dbReference>
<reference evidence="1" key="1">
    <citation type="submission" date="2020-05" db="EMBL/GenBank/DDBJ databases">
        <title>Large-scale comparative analyses of tick genomes elucidate their genetic diversity and vector capacities.</title>
        <authorList>
            <person name="Jia N."/>
            <person name="Wang J."/>
            <person name="Shi W."/>
            <person name="Du L."/>
            <person name="Sun Y."/>
            <person name="Zhan W."/>
            <person name="Jiang J."/>
            <person name="Wang Q."/>
            <person name="Zhang B."/>
            <person name="Ji P."/>
            <person name="Sakyi L.B."/>
            <person name="Cui X."/>
            <person name="Yuan T."/>
            <person name="Jiang B."/>
            <person name="Yang W."/>
            <person name="Lam T.T.-Y."/>
            <person name="Chang Q."/>
            <person name="Ding S."/>
            <person name="Wang X."/>
            <person name="Zhu J."/>
            <person name="Ruan X."/>
            <person name="Zhao L."/>
            <person name="Wei J."/>
            <person name="Que T."/>
            <person name="Du C."/>
            <person name="Cheng J."/>
            <person name="Dai P."/>
            <person name="Han X."/>
            <person name="Huang E."/>
            <person name="Gao Y."/>
            <person name="Liu J."/>
            <person name="Shao H."/>
            <person name="Ye R."/>
            <person name="Li L."/>
            <person name="Wei W."/>
            <person name="Wang X."/>
            <person name="Wang C."/>
            <person name="Yang T."/>
            <person name="Huo Q."/>
            <person name="Li W."/>
            <person name="Guo W."/>
            <person name="Chen H."/>
            <person name="Zhou L."/>
            <person name="Ni X."/>
            <person name="Tian J."/>
            <person name="Zhou Y."/>
            <person name="Sheng Y."/>
            <person name="Liu T."/>
            <person name="Pan Y."/>
            <person name="Xia L."/>
            <person name="Li J."/>
            <person name="Zhao F."/>
            <person name="Cao W."/>
        </authorList>
    </citation>
    <scope>NUCLEOTIDE SEQUENCE</scope>
    <source>
        <strain evidence="1">Hyas-2018</strain>
    </source>
</reference>
<name>A0ACB7T8K8_HYAAI</name>
<protein>
    <submittedName>
        <fullName evidence="1">Uncharacterized protein</fullName>
    </submittedName>
</protein>
<dbReference type="EMBL" id="CM023490">
    <property type="protein sequence ID" value="KAH6943501.1"/>
    <property type="molecule type" value="Genomic_DNA"/>
</dbReference>
<accession>A0ACB7T8K8</accession>
<keyword evidence="2" id="KW-1185">Reference proteome</keyword>
<sequence length="293" mass="31662">MCAALLAKLSTSAQCSNVASNVIEPGCELSWCLLAPSYPERSDSSGHRLSLLFSASKEWDHSGNDGASTTTGAGPSMCPRDGELEDHVSDCCAWTQAMAGLGSTSSSGLDDECYRSLSAIHGIQTATQRRRPAPPWHVLLKNCRSQLPHRRGALQELCLRERACRGEHSCTDGLVRLPCLGRGRMALTGRHFPFSLFASGRGARASLSVDALRVFTRFSIASPSDDLVRVPSRRCYAILFKDAGLAPRGCEPLGKTCFPLQMCLDMDARSAFSSFLAHCLCQDCGIRMGTVRT</sequence>
<evidence type="ECO:0000313" key="1">
    <source>
        <dbReference type="EMBL" id="KAH6943501.1"/>
    </source>
</evidence>
<gene>
    <name evidence="1" type="ORF">HPB50_022196</name>
</gene>
<evidence type="ECO:0000313" key="2">
    <source>
        <dbReference type="Proteomes" id="UP000821845"/>
    </source>
</evidence>